<evidence type="ECO:0000313" key="1">
    <source>
        <dbReference type="EMBL" id="CAD7000501.1"/>
    </source>
</evidence>
<dbReference type="EMBL" id="CAJHJT010000012">
    <property type="protein sequence ID" value="CAD7000501.1"/>
    <property type="molecule type" value="Genomic_DNA"/>
</dbReference>
<organism evidence="1 2">
    <name type="scientific">Ceratitis capitata</name>
    <name type="common">Mediterranean fruit fly</name>
    <name type="synonym">Tephritis capitata</name>
    <dbReference type="NCBI Taxonomy" id="7213"/>
    <lineage>
        <taxon>Eukaryota</taxon>
        <taxon>Metazoa</taxon>
        <taxon>Ecdysozoa</taxon>
        <taxon>Arthropoda</taxon>
        <taxon>Hexapoda</taxon>
        <taxon>Insecta</taxon>
        <taxon>Pterygota</taxon>
        <taxon>Neoptera</taxon>
        <taxon>Endopterygota</taxon>
        <taxon>Diptera</taxon>
        <taxon>Brachycera</taxon>
        <taxon>Muscomorpha</taxon>
        <taxon>Tephritoidea</taxon>
        <taxon>Tephritidae</taxon>
        <taxon>Ceratitis</taxon>
        <taxon>Ceratitis</taxon>
    </lineage>
</organism>
<dbReference type="AlphaFoldDB" id="A0A811UP44"/>
<name>A0A811UP44_CERCA</name>
<proteinExistence type="predicted"/>
<evidence type="ECO:0000313" key="2">
    <source>
        <dbReference type="Proteomes" id="UP000606786"/>
    </source>
</evidence>
<accession>A0A811UP44</accession>
<gene>
    <name evidence="1" type="ORF">CCAP1982_LOCUS8979</name>
</gene>
<feature type="non-terminal residue" evidence="1">
    <location>
        <position position="1"/>
    </location>
</feature>
<comment type="caution">
    <text evidence="1">The sequence shown here is derived from an EMBL/GenBank/DDBJ whole genome shotgun (WGS) entry which is preliminary data.</text>
</comment>
<reference evidence="1" key="1">
    <citation type="submission" date="2020-11" db="EMBL/GenBank/DDBJ databases">
        <authorList>
            <person name="Whitehead M."/>
        </authorList>
    </citation>
    <scope>NUCLEOTIDE SEQUENCE</scope>
    <source>
        <strain evidence="1">EGII</strain>
    </source>
</reference>
<dbReference type="Proteomes" id="UP000606786">
    <property type="component" value="Unassembled WGS sequence"/>
</dbReference>
<keyword evidence="2" id="KW-1185">Reference proteome</keyword>
<protein>
    <submittedName>
        <fullName evidence="1">(Mediterranean fruit fly) hypothetical protein</fullName>
    </submittedName>
</protein>
<sequence length="72" mass="7862">SSQGASIPFPYTIRAIQQQKWRTTPVNMLICTAPVKALPLTELSTNKNHATVQLNIVDVDPETGRMTVGSKP</sequence>